<name>A0A0F9HA83_9ZZZZ</name>
<organism evidence="1">
    <name type="scientific">marine sediment metagenome</name>
    <dbReference type="NCBI Taxonomy" id="412755"/>
    <lineage>
        <taxon>unclassified sequences</taxon>
        <taxon>metagenomes</taxon>
        <taxon>ecological metagenomes</taxon>
    </lineage>
</organism>
<comment type="caution">
    <text evidence="1">The sequence shown here is derived from an EMBL/GenBank/DDBJ whole genome shotgun (WGS) entry which is preliminary data.</text>
</comment>
<accession>A0A0F9HA83</accession>
<evidence type="ECO:0000313" key="1">
    <source>
        <dbReference type="EMBL" id="KKL78605.1"/>
    </source>
</evidence>
<dbReference type="AlphaFoldDB" id="A0A0F9HA83"/>
<proteinExistence type="predicted"/>
<reference evidence="1" key="1">
    <citation type="journal article" date="2015" name="Nature">
        <title>Complex archaea that bridge the gap between prokaryotes and eukaryotes.</title>
        <authorList>
            <person name="Spang A."/>
            <person name="Saw J.H."/>
            <person name="Jorgensen S.L."/>
            <person name="Zaremba-Niedzwiedzka K."/>
            <person name="Martijn J."/>
            <person name="Lind A.E."/>
            <person name="van Eijk R."/>
            <person name="Schleper C."/>
            <person name="Guy L."/>
            <person name="Ettema T.J."/>
        </authorList>
    </citation>
    <scope>NUCLEOTIDE SEQUENCE</scope>
</reference>
<protein>
    <submittedName>
        <fullName evidence="1">Uncharacterized protein</fullName>
    </submittedName>
</protein>
<sequence>MNVFQVNELITLKLEKNKTNIYVNNKLFKQCKFLLLEIPIPEMKFKILFYF</sequence>
<dbReference type="EMBL" id="LAZR01023407">
    <property type="protein sequence ID" value="KKL78605.1"/>
    <property type="molecule type" value="Genomic_DNA"/>
</dbReference>
<gene>
    <name evidence="1" type="ORF">LCGC14_2023170</name>
</gene>